<proteinExistence type="predicted"/>
<dbReference type="PANTHER" id="PTHR47074:SF11">
    <property type="entry name" value="REVERSE TRANSCRIPTASE-LIKE PROTEIN"/>
    <property type="match status" value="1"/>
</dbReference>
<dbReference type="InterPro" id="IPR052929">
    <property type="entry name" value="RNase_H-like_EbsB-rel"/>
</dbReference>
<dbReference type="EMBL" id="CAMAPF010000056">
    <property type="protein sequence ID" value="CAH9086704.1"/>
    <property type="molecule type" value="Genomic_DNA"/>
</dbReference>
<accession>A0AAV0CYN8</accession>
<dbReference type="PANTHER" id="PTHR47074">
    <property type="entry name" value="BNAC02G40300D PROTEIN"/>
    <property type="match status" value="1"/>
</dbReference>
<protein>
    <recommendedName>
        <fullName evidence="3">RNase H type-1 domain-containing protein</fullName>
    </recommendedName>
</protein>
<gene>
    <name evidence="1" type="ORF">CEPIT_LOCUS9899</name>
</gene>
<dbReference type="Proteomes" id="UP001152523">
    <property type="component" value="Unassembled WGS sequence"/>
</dbReference>
<evidence type="ECO:0000313" key="1">
    <source>
        <dbReference type="EMBL" id="CAH9086704.1"/>
    </source>
</evidence>
<keyword evidence="2" id="KW-1185">Reference proteome</keyword>
<organism evidence="1 2">
    <name type="scientific">Cuscuta epithymum</name>
    <dbReference type="NCBI Taxonomy" id="186058"/>
    <lineage>
        <taxon>Eukaryota</taxon>
        <taxon>Viridiplantae</taxon>
        <taxon>Streptophyta</taxon>
        <taxon>Embryophyta</taxon>
        <taxon>Tracheophyta</taxon>
        <taxon>Spermatophyta</taxon>
        <taxon>Magnoliopsida</taxon>
        <taxon>eudicotyledons</taxon>
        <taxon>Gunneridae</taxon>
        <taxon>Pentapetalae</taxon>
        <taxon>asterids</taxon>
        <taxon>lamiids</taxon>
        <taxon>Solanales</taxon>
        <taxon>Convolvulaceae</taxon>
        <taxon>Cuscuteae</taxon>
        <taxon>Cuscuta</taxon>
        <taxon>Cuscuta subgen. Cuscuta</taxon>
    </lineage>
</organism>
<reference evidence="1" key="1">
    <citation type="submission" date="2022-07" db="EMBL/GenBank/DDBJ databases">
        <authorList>
            <person name="Macas J."/>
            <person name="Novak P."/>
            <person name="Neumann P."/>
        </authorList>
    </citation>
    <scope>NUCLEOTIDE SEQUENCE</scope>
</reference>
<name>A0AAV0CYN8_9ASTE</name>
<comment type="caution">
    <text evidence="1">The sequence shown here is derived from an EMBL/GenBank/DDBJ whole genome shotgun (WGS) entry which is preliminary data.</text>
</comment>
<dbReference type="AlphaFoldDB" id="A0AAV0CYN8"/>
<evidence type="ECO:0008006" key="3">
    <source>
        <dbReference type="Google" id="ProtNLM"/>
    </source>
</evidence>
<sequence>MSFLHWLEGFFFTRRKAELETVVWGCWGLWAERNARIWQQTMLSAPQVMRKSRCYVEGWLQAQKLGNSGDIRREEGVVLWLLPSSGWQKLNIDAARNQNGSGYGWVLRNDHGEFVGEGQNPELLSIPEALSWWDFIEVESDASQVISEIQNV</sequence>
<evidence type="ECO:0000313" key="2">
    <source>
        <dbReference type="Proteomes" id="UP001152523"/>
    </source>
</evidence>